<evidence type="ECO:0000256" key="1">
    <source>
        <dbReference type="ARBA" id="ARBA00052141"/>
    </source>
</evidence>
<dbReference type="FunFam" id="1.10.287.1080:FF:000003">
    <property type="entry name" value="Nucleoside triphosphate pyrophosphohydrolase"/>
    <property type="match status" value="1"/>
</dbReference>
<dbReference type="InterPro" id="IPR011551">
    <property type="entry name" value="NTP_PyrPHydrolase_MazG"/>
</dbReference>
<dbReference type="EC" id="3.6.1.8" evidence="3"/>
<dbReference type="Gene3D" id="1.10.287.1080">
    <property type="entry name" value="MazG-like"/>
    <property type="match status" value="2"/>
</dbReference>
<dbReference type="GO" id="GO:0046052">
    <property type="term" value="P:UTP catabolic process"/>
    <property type="evidence" value="ECO:0007669"/>
    <property type="project" value="TreeGrafter"/>
</dbReference>
<proteinExistence type="inferred from homology"/>
<dbReference type="Pfam" id="PF03819">
    <property type="entry name" value="MazG"/>
    <property type="match status" value="2"/>
</dbReference>
<dbReference type="GO" id="GO:0046076">
    <property type="term" value="P:dTTP catabolic process"/>
    <property type="evidence" value="ECO:0007669"/>
    <property type="project" value="TreeGrafter"/>
</dbReference>
<evidence type="ECO:0000256" key="4">
    <source>
        <dbReference type="ARBA" id="ARBA00074799"/>
    </source>
</evidence>
<gene>
    <name evidence="6" type="primary">mazG</name>
    <name evidence="6" type="ORF">AB0763_11340</name>
</gene>
<dbReference type="FunFam" id="1.10.287.1080:FF:000001">
    <property type="entry name" value="Nucleoside triphosphate pyrophosphohydrolase"/>
    <property type="match status" value="1"/>
</dbReference>
<sequence length="265" mass="30552">MDEQITKLRSIMAQLRDPEKGCPWDLKQDFESIIPHTIEETYEVIDAILQQDWHNLKEELGDLLFQVIFYSQLAQEQKRFDFDDVVAGINDKLIHRHPHVFADPELKAAVDLDQQWERLKAVEKAKNGQQPQQWLDSVPRSLPALSRAVKLQKKCAKVGFDWSTLGPVVDKVQEEIDEVMDEAQQVTPDQDAIEMEVGDLLFATVNLARHLKVDPEVALAKANQKFTNRFHQVEAFLTQNESSLEQANLEQMEAAWQQVKQKENL</sequence>
<dbReference type="PANTHER" id="PTHR30522:SF0">
    <property type="entry name" value="NUCLEOSIDE TRIPHOSPHATE PYROPHOSPHOHYDROLASE"/>
    <property type="match status" value="1"/>
</dbReference>
<dbReference type="InterPro" id="IPR004518">
    <property type="entry name" value="MazG-like_dom"/>
</dbReference>
<dbReference type="KEGG" id="vih:AB0763_11340"/>
<comment type="catalytic activity">
    <reaction evidence="1">
        <text>ATP + H2O = AMP + diphosphate + H(+)</text>
        <dbReference type="Rhea" id="RHEA:14245"/>
        <dbReference type="ChEBI" id="CHEBI:15377"/>
        <dbReference type="ChEBI" id="CHEBI:15378"/>
        <dbReference type="ChEBI" id="CHEBI:30616"/>
        <dbReference type="ChEBI" id="CHEBI:33019"/>
        <dbReference type="ChEBI" id="CHEBI:456215"/>
        <dbReference type="EC" id="3.6.1.8"/>
    </reaction>
</comment>
<dbReference type="GO" id="GO:0047693">
    <property type="term" value="F:ATP diphosphatase activity"/>
    <property type="evidence" value="ECO:0007669"/>
    <property type="project" value="UniProtKB-EC"/>
</dbReference>
<dbReference type="GO" id="GO:0046061">
    <property type="term" value="P:dATP catabolic process"/>
    <property type="evidence" value="ECO:0007669"/>
    <property type="project" value="TreeGrafter"/>
</dbReference>
<dbReference type="AlphaFoldDB" id="A0AB39HEL8"/>
<name>A0AB39HEL8_9VIBR</name>
<dbReference type="NCBIfam" id="TIGR00444">
    <property type="entry name" value="mazG"/>
    <property type="match status" value="1"/>
</dbReference>
<dbReference type="GO" id="GO:0006203">
    <property type="term" value="P:dGTP catabolic process"/>
    <property type="evidence" value="ECO:0007669"/>
    <property type="project" value="TreeGrafter"/>
</dbReference>
<feature type="domain" description="NTP pyrophosphohydrolase MazG-like" evidence="5">
    <location>
        <begin position="172"/>
        <end position="231"/>
    </location>
</feature>
<comment type="similarity">
    <text evidence="2">Belongs to the nucleoside triphosphate pyrophosphohydrolase family.</text>
</comment>
<evidence type="ECO:0000256" key="3">
    <source>
        <dbReference type="ARBA" id="ARBA00066372"/>
    </source>
</evidence>
<dbReference type="SUPFAM" id="SSF101386">
    <property type="entry name" value="all-alpha NTP pyrophosphatases"/>
    <property type="match status" value="2"/>
</dbReference>
<dbReference type="CDD" id="cd11528">
    <property type="entry name" value="NTP-PPase_MazG_Nterm"/>
    <property type="match status" value="1"/>
</dbReference>
<dbReference type="InterPro" id="IPR048011">
    <property type="entry name" value="NTP-PPase_MazG-like_C"/>
</dbReference>
<dbReference type="InterPro" id="IPR048015">
    <property type="entry name" value="NTP-PPase_MazG-like_N"/>
</dbReference>
<dbReference type="CDD" id="cd11529">
    <property type="entry name" value="NTP-PPase_MazG_Cterm"/>
    <property type="match status" value="1"/>
</dbReference>
<feature type="domain" description="NTP pyrophosphohydrolase MazG-like" evidence="5">
    <location>
        <begin position="28"/>
        <end position="101"/>
    </location>
</feature>
<dbReference type="GO" id="GO:0006950">
    <property type="term" value="P:response to stress"/>
    <property type="evidence" value="ECO:0007669"/>
    <property type="project" value="UniProtKB-ARBA"/>
</dbReference>
<dbReference type="RefSeq" id="WP_306100577.1">
    <property type="nucleotide sequence ID" value="NZ_CP162601.1"/>
</dbReference>
<dbReference type="GO" id="GO:0046081">
    <property type="term" value="P:dUTP catabolic process"/>
    <property type="evidence" value="ECO:0007669"/>
    <property type="project" value="TreeGrafter"/>
</dbReference>
<protein>
    <recommendedName>
        <fullName evidence="4">Nucleoside triphosphate pyrophosphohydrolase</fullName>
        <ecNumber evidence="3">3.6.1.8</ecNumber>
    </recommendedName>
</protein>
<dbReference type="PANTHER" id="PTHR30522">
    <property type="entry name" value="NUCLEOSIDE TRIPHOSPHATE PYROPHOSPHOHYDROLASE"/>
    <property type="match status" value="1"/>
</dbReference>
<evidence type="ECO:0000256" key="2">
    <source>
        <dbReference type="ARBA" id="ARBA00061115"/>
    </source>
</evidence>
<keyword evidence="6" id="KW-0378">Hydrolase</keyword>
<dbReference type="GO" id="GO:0046047">
    <property type="term" value="P:TTP catabolic process"/>
    <property type="evidence" value="ECO:0007669"/>
    <property type="project" value="TreeGrafter"/>
</dbReference>
<dbReference type="NCBIfam" id="NF007113">
    <property type="entry name" value="PRK09562.1"/>
    <property type="match status" value="1"/>
</dbReference>
<reference evidence="6" key="1">
    <citation type="submission" date="2024-07" db="EMBL/GenBank/DDBJ databases">
        <title>Genome Analysis of a Potential Novel Vibrio Species Secreting pH- and Thermo-stable Alginate Lyase and its Application in Producing Alginate Oligosaccharides.</title>
        <authorList>
            <person name="Huang H."/>
            <person name="Bao K."/>
        </authorList>
    </citation>
    <scope>NUCLEOTIDE SEQUENCE</scope>
    <source>
        <strain evidence="6">HB236076</strain>
    </source>
</reference>
<evidence type="ECO:0000313" key="6">
    <source>
        <dbReference type="EMBL" id="XDK24771.1"/>
    </source>
</evidence>
<organism evidence="6">
    <name type="scientific">Vibrio sp. HB236076</name>
    <dbReference type="NCBI Taxonomy" id="3232307"/>
    <lineage>
        <taxon>Bacteria</taxon>
        <taxon>Pseudomonadati</taxon>
        <taxon>Pseudomonadota</taxon>
        <taxon>Gammaproteobacteria</taxon>
        <taxon>Vibrionales</taxon>
        <taxon>Vibrionaceae</taxon>
        <taxon>Vibrio</taxon>
    </lineage>
</organism>
<evidence type="ECO:0000259" key="5">
    <source>
        <dbReference type="Pfam" id="PF03819"/>
    </source>
</evidence>
<dbReference type="EMBL" id="CP162601">
    <property type="protein sequence ID" value="XDK24771.1"/>
    <property type="molecule type" value="Genomic_DNA"/>
</dbReference>
<accession>A0AB39HEL8</accession>